<dbReference type="PANTHER" id="PTHR43763:SF12">
    <property type="entry name" value="AMINOPEPTIDASE P1"/>
    <property type="match status" value="1"/>
</dbReference>
<dbReference type="InterPro" id="IPR050422">
    <property type="entry name" value="X-Pro_aminopeptidase_P"/>
</dbReference>
<name>A0ABR2T3M8_9ROSI</name>
<dbReference type="InterPro" id="IPR029149">
    <property type="entry name" value="Creatin/AminoP/Spt16_N"/>
</dbReference>
<evidence type="ECO:0000313" key="2">
    <source>
        <dbReference type="Proteomes" id="UP001396334"/>
    </source>
</evidence>
<dbReference type="PANTHER" id="PTHR43763">
    <property type="entry name" value="XAA-PRO AMINOPEPTIDASE 1"/>
    <property type="match status" value="1"/>
</dbReference>
<proteinExistence type="predicted"/>
<dbReference type="Gene3D" id="3.40.350.10">
    <property type="entry name" value="Creatinase/prolidase N-terminal domain"/>
    <property type="match status" value="1"/>
</dbReference>
<dbReference type="Proteomes" id="UP001396334">
    <property type="component" value="Unassembled WGS sequence"/>
</dbReference>
<protein>
    <submittedName>
        <fullName evidence="1">Uncharacterized protein</fullName>
    </submittedName>
</protein>
<evidence type="ECO:0000313" key="1">
    <source>
        <dbReference type="EMBL" id="KAK9032083.1"/>
    </source>
</evidence>
<dbReference type="Pfam" id="PF16189">
    <property type="entry name" value="Creatinase_N_2"/>
    <property type="match status" value="1"/>
</dbReference>
<keyword evidence="2" id="KW-1185">Reference proteome</keyword>
<gene>
    <name evidence="1" type="ORF">V6N11_056366</name>
</gene>
<dbReference type="EMBL" id="JBBPBN010000009">
    <property type="protein sequence ID" value="KAK9032083.1"/>
    <property type="molecule type" value="Genomic_DNA"/>
</dbReference>
<accession>A0ABR2T3M8</accession>
<reference evidence="1 2" key="1">
    <citation type="journal article" date="2024" name="G3 (Bethesda)">
        <title>Genome assembly of Hibiscus sabdariffa L. provides insights into metabolisms of medicinal natural products.</title>
        <authorList>
            <person name="Kim T."/>
        </authorList>
    </citation>
    <scope>NUCLEOTIDE SEQUENCE [LARGE SCALE GENOMIC DNA]</scope>
    <source>
        <strain evidence="1">TK-2024</strain>
        <tissue evidence="1">Old leaves</tissue>
    </source>
</reference>
<sequence length="220" mass="25113">MNDMCAARMFDEMSMITNKEVASQMILAPEEANVFLTHPLEFVDRYVVESLKELREKLTNENARGLIITALDEVDWLYNFYGNNVFYGPVVHALAFVTSNSVFFNVNQRKIASKVSSSMIKNRIEVQSIWLDALIAMTGMDHGETSVFNERLLQIIGALLTIKEYVHLVDRSFDHRASDTAISYCHAILNTFFNEKYPKTHEGMNLTSMTTRDLIAKKKA</sequence>
<organism evidence="1 2">
    <name type="scientific">Hibiscus sabdariffa</name>
    <name type="common">roselle</name>
    <dbReference type="NCBI Taxonomy" id="183260"/>
    <lineage>
        <taxon>Eukaryota</taxon>
        <taxon>Viridiplantae</taxon>
        <taxon>Streptophyta</taxon>
        <taxon>Embryophyta</taxon>
        <taxon>Tracheophyta</taxon>
        <taxon>Spermatophyta</taxon>
        <taxon>Magnoliopsida</taxon>
        <taxon>eudicotyledons</taxon>
        <taxon>Gunneridae</taxon>
        <taxon>Pentapetalae</taxon>
        <taxon>rosids</taxon>
        <taxon>malvids</taxon>
        <taxon>Malvales</taxon>
        <taxon>Malvaceae</taxon>
        <taxon>Malvoideae</taxon>
        <taxon>Hibiscus</taxon>
    </lineage>
</organism>
<comment type="caution">
    <text evidence="1">The sequence shown here is derived from an EMBL/GenBank/DDBJ whole genome shotgun (WGS) entry which is preliminary data.</text>
</comment>